<dbReference type="GeneID" id="36517260"/>
<evidence type="ECO:0000256" key="12">
    <source>
        <dbReference type="ARBA" id="ARBA00023128"/>
    </source>
</evidence>
<evidence type="ECO:0000256" key="4">
    <source>
        <dbReference type="ARBA" id="ARBA00022448"/>
    </source>
</evidence>
<keyword evidence="5 14" id="KW-0596">Phosphopantetheine</keyword>
<sequence>MIRTSFLRASRTVAPRMAMRMPMCARFQSTIPRGDIENRVLSVFKTYTQGSDKLSATSTFQDLGLDSLDAVELMVAVEEEFGIEIPEKESDEIRSVKDAVDYIAAQSEAR</sequence>
<evidence type="ECO:0000256" key="6">
    <source>
        <dbReference type="ARBA" id="ARBA00022516"/>
    </source>
</evidence>
<dbReference type="OrthoDB" id="448946at2759"/>
<dbReference type="PANTHER" id="PTHR20863">
    <property type="entry name" value="ACYL CARRIER PROTEIN"/>
    <property type="match status" value="1"/>
</dbReference>
<feature type="domain" description="Carrier" evidence="15">
    <location>
        <begin position="31"/>
        <end position="107"/>
    </location>
</feature>
<evidence type="ECO:0000313" key="17">
    <source>
        <dbReference type="Proteomes" id="UP000238350"/>
    </source>
</evidence>
<dbReference type="Gene3D" id="1.10.1200.10">
    <property type="entry name" value="ACP-like"/>
    <property type="match status" value="1"/>
</dbReference>
<evidence type="ECO:0000256" key="5">
    <source>
        <dbReference type="ARBA" id="ARBA00022450"/>
    </source>
</evidence>
<organism evidence="16 17">
    <name type="scientific">Wickerhamiella sorbophila</name>
    <dbReference type="NCBI Taxonomy" id="45607"/>
    <lineage>
        <taxon>Eukaryota</taxon>
        <taxon>Fungi</taxon>
        <taxon>Dikarya</taxon>
        <taxon>Ascomycota</taxon>
        <taxon>Saccharomycotina</taxon>
        <taxon>Dipodascomycetes</taxon>
        <taxon>Dipodascales</taxon>
        <taxon>Trichomonascaceae</taxon>
        <taxon>Wickerhamiella</taxon>
    </lineage>
</organism>
<dbReference type="Proteomes" id="UP000238350">
    <property type="component" value="Unassembled WGS sequence"/>
</dbReference>
<keyword evidence="10" id="KW-0249">Electron transport</keyword>
<dbReference type="SUPFAM" id="SSF47336">
    <property type="entry name" value="ACP-like"/>
    <property type="match status" value="1"/>
</dbReference>
<evidence type="ECO:0000256" key="2">
    <source>
        <dbReference type="ARBA" id="ARBA00005194"/>
    </source>
</evidence>
<dbReference type="InterPro" id="IPR036736">
    <property type="entry name" value="ACP-like_sf"/>
</dbReference>
<comment type="similarity">
    <text evidence="3">Belongs to the acyl carrier protein (ACP) family.</text>
</comment>
<keyword evidence="7" id="KW-0597">Phosphoprotein</keyword>
<dbReference type="Pfam" id="PF00550">
    <property type="entry name" value="PP-binding"/>
    <property type="match status" value="1"/>
</dbReference>
<dbReference type="GO" id="GO:0099128">
    <property type="term" value="C:mitochondrial [2Fe-2S] assembly complex"/>
    <property type="evidence" value="ECO:0007669"/>
    <property type="project" value="UniProtKB-ARBA"/>
</dbReference>
<evidence type="ECO:0000256" key="3">
    <source>
        <dbReference type="ARBA" id="ARBA00010930"/>
    </source>
</evidence>
<dbReference type="FunFam" id="1.10.1200.10:FF:000003">
    <property type="entry name" value="Acyl carrier protein"/>
    <property type="match status" value="1"/>
</dbReference>
<keyword evidence="4" id="KW-0813">Transport</keyword>
<dbReference type="PANTHER" id="PTHR20863:SF28">
    <property type="entry name" value="ACYL CARRIER PROTEIN, MITOCHONDRIAL"/>
    <property type="match status" value="1"/>
</dbReference>
<proteinExistence type="inferred from homology"/>
<dbReference type="AlphaFoldDB" id="A0A2T0FLN6"/>
<dbReference type="PROSITE" id="PS50075">
    <property type="entry name" value="CARRIER"/>
    <property type="match status" value="1"/>
</dbReference>
<reference evidence="16 17" key="1">
    <citation type="submission" date="2017-04" db="EMBL/GenBank/DDBJ databases">
        <title>Genome sequencing of [Candida] sorbophila.</title>
        <authorList>
            <person name="Ahn J.O."/>
        </authorList>
    </citation>
    <scope>NUCLEOTIDE SEQUENCE [LARGE SCALE GENOMIC DNA]</scope>
    <source>
        <strain evidence="16 17">DS02</strain>
    </source>
</reference>
<evidence type="ECO:0000259" key="15">
    <source>
        <dbReference type="PROSITE" id="PS50075"/>
    </source>
</evidence>
<comment type="subcellular location">
    <subcellularLocation>
        <location evidence="1">Mitochondrion</location>
    </subcellularLocation>
</comment>
<dbReference type="GO" id="GO:0000036">
    <property type="term" value="F:acyl carrier activity"/>
    <property type="evidence" value="ECO:0007669"/>
    <property type="project" value="TreeGrafter"/>
</dbReference>
<keyword evidence="9" id="KW-0809">Transit peptide</keyword>
<dbReference type="STRING" id="45607.A0A2T0FLN6"/>
<evidence type="ECO:0000256" key="9">
    <source>
        <dbReference type="ARBA" id="ARBA00022946"/>
    </source>
</evidence>
<dbReference type="InterPro" id="IPR009081">
    <property type="entry name" value="PP-bd_ACP"/>
</dbReference>
<evidence type="ECO:0000256" key="1">
    <source>
        <dbReference type="ARBA" id="ARBA00004173"/>
    </source>
</evidence>
<keyword evidence="8" id="KW-0276">Fatty acid metabolism</keyword>
<evidence type="ECO:0000256" key="10">
    <source>
        <dbReference type="ARBA" id="ARBA00022982"/>
    </source>
</evidence>
<keyword evidence="17" id="KW-1185">Reference proteome</keyword>
<keyword evidence="11" id="KW-0443">Lipid metabolism</keyword>
<dbReference type="NCBIfam" id="TIGR00517">
    <property type="entry name" value="acyl_carrier"/>
    <property type="match status" value="1"/>
</dbReference>
<keyword evidence="6 14" id="KW-0444">Lipid biosynthesis</keyword>
<dbReference type="GO" id="GO:0000035">
    <property type="term" value="F:acyl binding"/>
    <property type="evidence" value="ECO:0007669"/>
    <property type="project" value="TreeGrafter"/>
</dbReference>
<dbReference type="EMBL" id="NDIQ01000022">
    <property type="protein sequence ID" value="PRT55892.1"/>
    <property type="molecule type" value="Genomic_DNA"/>
</dbReference>
<evidence type="ECO:0000256" key="13">
    <source>
        <dbReference type="ARBA" id="ARBA00023160"/>
    </source>
</evidence>
<gene>
    <name evidence="16" type="ORF">B9G98_03512</name>
</gene>
<dbReference type="HAMAP" id="MF_01217">
    <property type="entry name" value="Acyl_carrier"/>
    <property type="match status" value="1"/>
</dbReference>
<comment type="function">
    <text evidence="14">Carrier of the growing fatty acid chain in fatty acid biosynthesis.</text>
</comment>
<keyword evidence="13 14" id="KW-0275">Fatty acid biosynthesis</keyword>
<evidence type="ECO:0000256" key="11">
    <source>
        <dbReference type="ARBA" id="ARBA00023098"/>
    </source>
</evidence>
<comment type="pathway">
    <text evidence="2">Lipid metabolism; fatty acid biosynthesis.</text>
</comment>
<evidence type="ECO:0000256" key="14">
    <source>
        <dbReference type="RuleBase" id="RU000722"/>
    </source>
</evidence>
<evidence type="ECO:0000256" key="7">
    <source>
        <dbReference type="ARBA" id="ARBA00022553"/>
    </source>
</evidence>
<evidence type="ECO:0000256" key="8">
    <source>
        <dbReference type="ARBA" id="ARBA00022832"/>
    </source>
</evidence>
<protein>
    <recommendedName>
        <fullName evidence="14">Acyl carrier protein</fullName>
    </recommendedName>
</protein>
<name>A0A2T0FLN6_9ASCO</name>
<comment type="caution">
    <text evidence="16">The sequence shown here is derived from an EMBL/GenBank/DDBJ whole genome shotgun (WGS) entry which is preliminary data.</text>
</comment>
<accession>A0A2T0FLN6</accession>
<dbReference type="InterPro" id="IPR003231">
    <property type="entry name" value="ACP"/>
</dbReference>
<dbReference type="RefSeq" id="XP_024665837.1">
    <property type="nucleotide sequence ID" value="XM_024810069.1"/>
</dbReference>
<evidence type="ECO:0000313" key="16">
    <source>
        <dbReference type="EMBL" id="PRT55892.1"/>
    </source>
</evidence>
<keyword evidence="12" id="KW-0496">Mitochondrion</keyword>